<comment type="caution">
    <text evidence="2">The sequence shown here is derived from an EMBL/GenBank/DDBJ whole genome shotgun (WGS) entry which is preliminary data.</text>
</comment>
<accession>A0A084G6T7</accession>
<dbReference type="GeneID" id="27724198"/>
<dbReference type="HOGENOM" id="CLU_1797571_0_0_1"/>
<evidence type="ECO:0000313" key="3">
    <source>
        <dbReference type="Proteomes" id="UP000028545"/>
    </source>
</evidence>
<protein>
    <recommendedName>
        <fullName evidence="1">DUF7136 domain-containing protein</fullName>
    </recommendedName>
</protein>
<organism evidence="2 3">
    <name type="scientific">Pseudallescheria apiosperma</name>
    <name type="common">Scedosporium apiospermum</name>
    <dbReference type="NCBI Taxonomy" id="563466"/>
    <lineage>
        <taxon>Eukaryota</taxon>
        <taxon>Fungi</taxon>
        <taxon>Dikarya</taxon>
        <taxon>Ascomycota</taxon>
        <taxon>Pezizomycotina</taxon>
        <taxon>Sordariomycetes</taxon>
        <taxon>Hypocreomycetidae</taxon>
        <taxon>Microascales</taxon>
        <taxon>Microascaceae</taxon>
        <taxon>Scedosporium</taxon>
    </lineage>
</organism>
<name>A0A084G6T7_PSEDA</name>
<dbReference type="InterPro" id="IPR055560">
    <property type="entry name" value="DUF7136"/>
</dbReference>
<dbReference type="KEGG" id="sapo:SAPIO_CDS5126"/>
<dbReference type="EMBL" id="JOWA01000097">
    <property type="protein sequence ID" value="KEZ43049.1"/>
    <property type="molecule type" value="Genomic_DNA"/>
</dbReference>
<dbReference type="VEuPathDB" id="FungiDB:SAPIO_CDS5126"/>
<evidence type="ECO:0000259" key="1">
    <source>
        <dbReference type="Pfam" id="PF23584"/>
    </source>
</evidence>
<feature type="domain" description="DUF7136" evidence="1">
    <location>
        <begin position="2"/>
        <end position="56"/>
    </location>
</feature>
<proteinExistence type="predicted"/>
<gene>
    <name evidence="2" type="ORF">SAPIO_CDS5126</name>
</gene>
<dbReference type="Pfam" id="PF23584">
    <property type="entry name" value="DUF7136"/>
    <property type="match status" value="2"/>
</dbReference>
<dbReference type="AlphaFoldDB" id="A0A084G6T7"/>
<evidence type="ECO:0000313" key="2">
    <source>
        <dbReference type="EMBL" id="KEZ43049.1"/>
    </source>
</evidence>
<reference evidence="2 3" key="1">
    <citation type="journal article" date="2014" name="Genome Announc.">
        <title>Draft genome sequence of the pathogenic fungus Scedosporium apiospermum.</title>
        <authorList>
            <person name="Vandeputte P."/>
            <person name="Ghamrawi S."/>
            <person name="Rechenmann M."/>
            <person name="Iltis A."/>
            <person name="Giraud S."/>
            <person name="Fleury M."/>
            <person name="Thornton C."/>
            <person name="Delhaes L."/>
            <person name="Meyer W."/>
            <person name="Papon N."/>
            <person name="Bouchara J.P."/>
        </authorList>
    </citation>
    <scope>NUCLEOTIDE SEQUENCE [LARGE SCALE GENOMIC DNA]</scope>
    <source>
        <strain evidence="2 3">IHEM 14462</strain>
    </source>
</reference>
<dbReference type="Proteomes" id="UP000028545">
    <property type="component" value="Unassembled WGS sequence"/>
</dbReference>
<sequence>MTHSPASMMPIVFASPEHTELAQYLRPSISYELWNPNGSRLESATTNFGSLKWENWLLWSLTWTVFRAGCDEEWDKGPASYYGGYRRFESSSPTVIFNIKNGAQEVDLVAAKADDTCPAELGVAINVTDETREAPSWVLLSDYE</sequence>
<feature type="domain" description="DUF7136" evidence="1">
    <location>
        <begin position="59"/>
        <end position="137"/>
    </location>
</feature>
<dbReference type="RefSeq" id="XP_016642848.1">
    <property type="nucleotide sequence ID" value="XM_016787517.1"/>
</dbReference>
<keyword evidence="3" id="KW-1185">Reference proteome</keyword>
<dbReference type="OrthoDB" id="4584730at2759"/>